<dbReference type="InterPro" id="IPR013685">
    <property type="entry name" value="POTRA_FtsQ_type"/>
</dbReference>
<feature type="domain" description="POTRA" evidence="9">
    <location>
        <begin position="50"/>
        <end position="118"/>
    </location>
</feature>
<evidence type="ECO:0000256" key="3">
    <source>
        <dbReference type="ARBA" id="ARBA00022618"/>
    </source>
</evidence>
<dbReference type="GO" id="GO:0051301">
    <property type="term" value="P:cell division"/>
    <property type="evidence" value="ECO:0007669"/>
    <property type="project" value="UniProtKB-KW"/>
</dbReference>
<evidence type="ECO:0000256" key="7">
    <source>
        <dbReference type="ARBA" id="ARBA00023306"/>
    </source>
</evidence>
<keyword evidence="2 8" id="KW-1003">Cell membrane</keyword>
<dbReference type="HAMAP" id="MF_00912">
    <property type="entry name" value="DivIB"/>
    <property type="match status" value="1"/>
</dbReference>
<keyword evidence="6 8" id="KW-0472">Membrane</keyword>
<proteinExistence type="inferred from homology"/>
<sequence>MDRKKVIALEDRLPQLKQERKQKANRRFVFYACIFFLLIFVVVYFQSPLSKVHTITVSGEQIVSSEKVIKASGITNNTHIWDIRKNAVQQKIERLPTVQSVLIEKSFPNEVTIRIKEYSRKAYLWKNGNYYPILQNGTMMKKLRDGKMPVDAPVLFGFSKSAALKKVAEGLGTISKQMKHNISDIHYIGHSGSGDDLVLYMNDGNKVVASTRTFAQNINLYPEVAANLPKGKHGTIHLSVGIYFIPDKSGQTSDQVKGN</sequence>
<evidence type="ECO:0000313" key="11">
    <source>
        <dbReference type="Proteomes" id="UP001596267"/>
    </source>
</evidence>
<evidence type="ECO:0000256" key="6">
    <source>
        <dbReference type="ARBA" id="ARBA00023136"/>
    </source>
</evidence>
<dbReference type="Gene3D" id="3.40.50.10960">
    <property type="match status" value="1"/>
</dbReference>
<dbReference type="PROSITE" id="PS51779">
    <property type="entry name" value="POTRA"/>
    <property type="match status" value="1"/>
</dbReference>
<reference evidence="11" key="1">
    <citation type="journal article" date="2019" name="Int. J. Syst. Evol. Microbiol.">
        <title>The Global Catalogue of Microorganisms (GCM) 10K type strain sequencing project: providing services to taxonomists for standard genome sequencing and annotation.</title>
        <authorList>
            <consortium name="The Broad Institute Genomics Platform"/>
            <consortium name="The Broad Institute Genome Sequencing Center for Infectious Disease"/>
            <person name="Wu L."/>
            <person name="Ma J."/>
        </authorList>
    </citation>
    <scope>NUCLEOTIDE SEQUENCE [LARGE SCALE GENOMIC DNA]</scope>
    <source>
        <strain evidence="11">CCUG 42001</strain>
    </source>
</reference>
<evidence type="ECO:0000256" key="1">
    <source>
        <dbReference type="ARBA" id="ARBA00004370"/>
    </source>
</evidence>
<dbReference type="Pfam" id="PF08478">
    <property type="entry name" value="POTRA_1"/>
    <property type="match status" value="1"/>
</dbReference>
<dbReference type="Proteomes" id="UP001596267">
    <property type="component" value="Unassembled WGS sequence"/>
</dbReference>
<protein>
    <recommendedName>
        <fullName evidence="8">Cell division protein DivIB</fullName>
    </recommendedName>
</protein>
<dbReference type="RefSeq" id="WP_253051983.1">
    <property type="nucleotide sequence ID" value="NZ_JAMXWN010000001.1"/>
</dbReference>
<dbReference type="InterPro" id="IPR005548">
    <property type="entry name" value="Cell_div_FtsQ/DivIB_C"/>
</dbReference>
<comment type="function">
    <text evidence="8">Cell division protein that may be involved in stabilizing or promoting the assembly of the division complex.</text>
</comment>
<evidence type="ECO:0000313" key="10">
    <source>
        <dbReference type="EMBL" id="MFC6385571.1"/>
    </source>
</evidence>
<evidence type="ECO:0000256" key="5">
    <source>
        <dbReference type="ARBA" id="ARBA00022989"/>
    </source>
</evidence>
<evidence type="ECO:0000256" key="8">
    <source>
        <dbReference type="HAMAP-Rule" id="MF_00912"/>
    </source>
</evidence>
<name>A0ABW1WD14_9BACL</name>
<dbReference type="EMBL" id="JBHSTQ010000002">
    <property type="protein sequence ID" value="MFC6385571.1"/>
    <property type="molecule type" value="Genomic_DNA"/>
</dbReference>
<dbReference type="PANTHER" id="PTHR37820:SF1">
    <property type="entry name" value="CELL DIVISION PROTEIN FTSQ"/>
    <property type="match status" value="1"/>
</dbReference>
<keyword evidence="3 8" id="KW-0132">Cell division</keyword>
<gene>
    <name evidence="8" type="primary">divIB</name>
    <name evidence="10" type="ORF">ACFP7A_03060</name>
</gene>
<keyword evidence="7 8" id="KW-0131">Cell cycle</keyword>
<evidence type="ECO:0000256" key="4">
    <source>
        <dbReference type="ARBA" id="ARBA00022692"/>
    </source>
</evidence>
<comment type="subcellular location">
    <subcellularLocation>
        <location evidence="8">Cell membrane</location>
        <topology evidence="8">Single-pass type II membrane protein</topology>
    </subcellularLocation>
    <subcellularLocation>
        <location evidence="1">Membrane</location>
    </subcellularLocation>
    <text evidence="8">Localizes to the division septum.</text>
</comment>
<dbReference type="Gene3D" id="3.10.20.310">
    <property type="entry name" value="membrane protein fhac"/>
    <property type="match status" value="1"/>
</dbReference>
<dbReference type="InterPro" id="IPR034746">
    <property type="entry name" value="POTRA"/>
</dbReference>
<keyword evidence="11" id="KW-1185">Reference proteome</keyword>
<dbReference type="InterPro" id="IPR050487">
    <property type="entry name" value="FtsQ_DivIB"/>
</dbReference>
<keyword evidence="4 8" id="KW-0812">Transmembrane</keyword>
<evidence type="ECO:0000259" key="9">
    <source>
        <dbReference type="PROSITE" id="PS51779"/>
    </source>
</evidence>
<evidence type="ECO:0000256" key="2">
    <source>
        <dbReference type="ARBA" id="ARBA00022475"/>
    </source>
</evidence>
<organism evidence="10 11">
    <name type="scientific">Sporolactobacillus kofuensis</name>
    <dbReference type="NCBI Taxonomy" id="269672"/>
    <lineage>
        <taxon>Bacteria</taxon>
        <taxon>Bacillati</taxon>
        <taxon>Bacillota</taxon>
        <taxon>Bacilli</taxon>
        <taxon>Bacillales</taxon>
        <taxon>Sporolactobacillaceae</taxon>
        <taxon>Sporolactobacillus</taxon>
    </lineage>
</organism>
<comment type="similarity">
    <text evidence="8">Belongs to the FtsQ/DivIB family. DivIB subfamily.</text>
</comment>
<comment type="caution">
    <text evidence="10">The sequence shown here is derived from an EMBL/GenBank/DDBJ whole genome shotgun (WGS) entry which is preliminary data.</text>
</comment>
<dbReference type="PANTHER" id="PTHR37820">
    <property type="entry name" value="CELL DIVISION PROTEIN DIVIB"/>
    <property type="match status" value="1"/>
</dbReference>
<accession>A0ABW1WD14</accession>
<dbReference type="InterPro" id="IPR026580">
    <property type="entry name" value="DivIB"/>
</dbReference>
<dbReference type="Pfam" id="PF03799">
    <property type="entry name" value="FtsQ_DivIB_C"/>
    <property type="match status" value="1"/>
</dbReference>
<keyword evidence="5 8" id="KW-1133">Transmembrane helix</keyword>
<feature type="transmembrane region" description="Helical" evidence="8">
    <location>
        <begin position="28"/>
        <end position="45"/>
    </location>
</feature>